<dbReference type="AlphaFoldDB" id="A0A0N1FFH3"/>
<dbReference type="PROSITE" id="PS51340">
    <property type="entry name" value="MOSC"/>
    <property type="match status" value="1"/>
</dbReference>
<dbReference type="PATRIC" id="fig|1526658.3.peg.479"/>
<dbReference type="InterPro" id="IPR011037">
    <property type="entry name" value="Pyrv_Knase-like_insert_dom_sf"/>
</dbReference>
<dbReference type="RefSeq" id="WP_054210750.1">
    <property type="nucleotide sequence ID" value="NZ_LGSZ01000052.1"/>
</dbReference>
<proteinExistence type="predicted"/>
<dbReference type="Proteomes" id="UP000037822">
    <property type="component" value="Unassembled WGS sequence"/>
</dbReference>
<dbReference type="OrthoDB" id="9808413at2"/>
<evidence type="ECO:0000259" key="1">
    <source>
        <dbReference type="PROSITE" id="PS51340"/>
    </source>
</evidence>
<organism evidence="2 3">
    <name type="scientific">Bosea vaviloviae</name>
    <dbReference type="NCBI Taxonomy" id="1526658"/>
    <lineage>
        <taxon>Bacteria</taxon>
        <taxon>Pseudomonadati</taxon>
        <taxon>Pseudomonadota</taxon>
        <taxon>Alphaproteobacteria</taxon>
        <taxon>Hyphomicrobiales</taxon>
        <taxon>Boseaceae</taxon>
        <taxon>Bosea</taxon>
    </lineage>
</organism>
<dbReference type="GO" id="GO:0003824">
    <property type="term" value="F:catalytic activity"/>
    <property type="evidence" value="ECO:0007669"/>
    <property type="project" value="InterPro"/>
</dbReference>
<dbReference type="InterPro" id="IPR005302">
    <property type="entry name" value="MoCF_Sase_C"/>
</dbReference>
<evidence type="ECO:0000313" key="3">
    <source>
        <dbReference type="Proteomes" id="UP000037822"/>
    </source>
</evidence>
<comment type="caution">
    <text evidence="2">The sequence shown here is derived from an EMBL/GenBank/DDBJ whole genome shotgun (WGS) entry which is preliminary data.</text>
</comment>
<gene>
    <name evidence="2" type="ORF">AE618_19570</name>
</gene>
<reference evidence="2 3" key="1">
    <citation type="submission" date="2015-07" db="EMBL/GenBank/DDBJ databases">
        <title>Whole genome sequencing of Bosea vaviloviae isolated from cave pool.</title>
        <authorList>
            <person name="Tan N.E.H."/>
            <person name="Lee Y.P."/>
            <person name="Gan H.M."/>
            <person name="Barton H."/>
            <person name="Savka M.A."/>
        </authorList>
    </citation>
    <scope>NUCLEOTIDE SEQUENCE [LARGE SCALE GENOMIC DNA]</scope>
    <source>
        <strain evidence="2 3">SD260</strain>
    </source>
</reference>
<dbReference type="GO" id="GO:0030151">
    <property type="term" value="F:molybdenum ion binding"/>
    <property type="evidence" value="ECO:0007669"/>
    <property type="project" value="InterPro"/>
</dbReference>
<protein>
    <recommendedName>
        <fullName evidence="1">MOSC domain-containing protein</fullName>
    </recommendedName>
</protein>
<dbReference type="Pfam" id="PF03473">
    <property type="entry name" value="MOSC"/>
    <property type="match status" value="1"/>
</dbReference>
<feature type="domain" description="MOSC" evidence="1">
    <location>
        <begin position="27"/>
        <end position="194"/>
    </location>
</feature>
<dbReference type="SUPFAM" id="SSF50800">
    <property type="entry name" value="PK beta-barrel domain-like"/>
    <property type="match status" value="1"/>
</dbReference>
<dbReference type="EMBL" id="LGSZ01000052">
    <property type="protein sequence ID" value="KPH78990.1"/>
    <property type="molecule type" value="Genomic_DNA"/>
</dbReference>
<name>A0A0N1FFH3_9HYPH</name>
<dbReference type="GO" id="GO:0030170">
    <property type="term" value="F:pyridoxal phosphate binding"/>
    <property type="evidence" value="ECO:0007669"/>
    <property type="project" value="InterPro"/>
</dbReference>
<accession>A0A0N1FFH3</accession>
<keyword evidence="3" id="KW-1185">Reference proteome</keyword>
<evidence type="ECO:0000313" key="2">
    <source>
        <dbReference type="EMBL" id="KPH78990.1"/>
    </source>
</evidence>
<dbReference type="Gene3D" id="2.40.33.20">
    <property type="entry name" value="PK beta-barrel domain-like"/>
    <property type="match status" value="1"/>
</dbReference>
<sequence length="202" mass="21148">MTDERAKGVVTGVFVARDGSSSLHGFVTVPAAALTLDHAGIPGDLHAGLTRRSGPREPWLPRGLRLRNDRQLSALCPVELAEIAGRLDLPTLPPEWLGANLLIDGLPDFSRIAPGSRLAFGGDWGGKGRFDGRAILRVEAYNMPCRRAGRAVAAATGRKGLEFAFVKAAAALRGLVLSVDLAGPIAPGDAVVLIPPVAPKRG</sequence>